<evidence type="ECO:0000256" key="5">
    <source>
        <dbReference type="ARBA" id="ARBA00022741"/>
    </source>
</evidence>
<dbReference type="InterPro" id="IPR002912">
    <property type="entry name" value="ACT_dom"/>
</dbReference>
<dbReference type="SUPFAM" id="SSF56112">
    <property type="entry name" value="Protein kinase-like (PK-like)"/>
    <property type="match status" value="1"/>
</dbReference>
<dbReference type="PANTHER" id="PTHR44329:SF278">
    <property type="entry name" value="PROTEIN KINASE DOMAIN-CONTAINING PROTEIN"/>
    <property type="match status" value="1"/>
</dbReference>
<keyword evidence="4" id="KW-0808">Transferase</keyword>
<dbReference type="PANTHER" id="PTHR44329">
    <property type="entry name" value="SERINE/THREONINE-PROTEIN KINASE TNNI3K-RELATED"/>
    <property type="match status" value="1"/>
</dbReference>
<comment type="caution">
    <text evidence="13">The sequence shown here is derived from an EMBL/GenBank/DDBJ whole genome shotgun (WGS) entry which is preliminary data.</text>
</comment>
<evidence type="ECO:0000256" key="4">
    <source>
        <dbReference type="ARBA" id="ARBA00022679"/>
    </source>
</evidence>
<dbReference type="InterPro" id="IPR011009">
    <property type="entry name" value="Kinase-like_dom_sf"/>
</dbReference>
<evidence type="ECO:0000256" key="9">
    <source>
        <dbReference type="ARBA" id="ARBA00048679"/>
    </source>
</evidence>
<dbReference type="PROSITE" id="PS50011">
    <property type="entry name" value="PROTEIN_KINASE_DOM"/>
    <property type="match status" value="1"/>
</dbReference>
<evidence type="ECO:0000313" key="14">
    <source>
        <dbReference type="Proteomes" id="UP000237347"/>
    </source>
</evidence>
<dbReference type="GO" id="GO:0005524">
    <property type="term" value="F:ATP binding"/>
    <property type="evidence" value="ECO:0007669"/>
    <property type="project" value="UniProtKB-KW"/>
</dbReference>
<evidence type="ECO:0000256" key="1">
    <source>
        <dbReference type="ARBA" id="ARBA00010507"/>
    </source>
</evidence>
<keyword evidence="5" id="KW-0547">Nucleotide-binding</keyword>
<evidence type="ECO:0000256" key="2">
    <source>
        <dbReference type="ARBA" id="ARBA00012513"/>
    </source>
</evidence>
<protein>
    <recommendedName>
        <fullName evidence="2">non-specific serine/threonine protein kinase</fullName>
        <ecNumber evidence="2">2.7.11.1</ecNumber>
    </recommendedName>
</protein>
<feature type="region of interest" description="Disordered" evidence="10">
    <location>
        <begin position="1"/>
        <end position="27"/>
    </location>
</feature>
<reference evidence="13 14" key="1">
    <citation type="journal article" date="2018" name="Sci. Data">
        <title>The draft genome sequence of cork oak.</title>
        <authorList>
            <person name="Ramos A.M."/>
            <person name="Usie A."/>
            <person name="Barbosa P."/>
            <person name="Barros P.M."/>
            <person name="Capote T."/>
            <person name="Chaves I."/>
            <person name="Simoes F."/>
            <person name="Abreu I."/>
            <person name="Carrasquinho I."/>
            <person name="Faro C."/>
            <person name="Guimaraes J.B."/>
            <person name="Mendonca D."/>
            <person name="Nobrega F."/>
            <person name="Rodrigues L."/>
            <person name="Saibo N.J.M."/>
            <person name="Varela M.C."/>
            <person name="Egas C."/>
            <person name="Matos J."/>
            <person name="Miguel C.M."/>
            <person name="Oliveira M.M."/>
            <person name="Ricardo C.P."/>
            <person name="Goncalves S."/>
        </authorList>
    </citation>
    <scope>NUCLEOTIDE SEQUENCE [LARGE SCALE GENOMIC DNA]</scope>
    <source>
        <strain evidence="14">cv. HL8</strain>
    </source>
</reference>
<evidence type="ECO:0000256" key="6">
    <source>
        <dbReference type="ARBA" id="ARBA00022777"/>
    </source>
</evidence>
<dbReference type="SMART" id="SM00220">
    <property type="entry name" value="S_TKc"/>
    <property type="match status" value="1"/>
</dbReference>
<keyword evidence="7" id="KW-0067">ATP-binding</keyword>
<evidence type="ECO:0000259" key="12">
    <source>
        <dbReference type="PROSITE" id="PS51671"/>
    </source>
</evidence>
<dbReference type="AlphaFoldDB" id="A0AAW0LGP3"/>
<dbReference type="PROSITE" id="PS51671">
    <property type="entry name" value="ACT"/>
    <property type="match status" value="1"/>
</dbReference>
<name>A0AAW0LGP3_QUESU</name>
<dbReference type="Proteomes" id="UP000237347">
    <property type="component" value="Unassembled WGS sequence"/>
</dbReference>
<dbReference type="InterPro" id="IPR051681">
    <property type="entry name" value="Ser/Thr_Kinases-Pseudokinases"/>
</dbReference>
<dbReference type="FunFam" id="3.30.200.20:FF:000060">
    <property type="entry name" value="Serine/threonine-protein kinase isoform 1"/>
    <property type="match status" value="1"/>
</dbReference>
<comment type="catalytic activity">
    <reaction evidence="8">
        <text>L-threonyl-[protein] + ATP = O-phospho-L-threonyl-[protein] + ADP + H(+)</text>
        <dbReference type="Rhea" id="RHEA:46608"/>
        <dbReference type="Rhea" id="RHEA-COMP:11060"/>
        <dbReference type="Rhea" id="RHEA-COMP:11605"/>
        <dbReference type="ChEBI" id="CHEBI:15378"/>
        <dbReference type="ChEBI" id="CHEBI:30013"/>
        <dbReference type="ChEBI" id="CHEBI:30616"/>
        <dbReference type="ChEBI" id="CHEBI:61977"/>
        <dbReference type="ChEBI" id="CHEBI:456216"/>
        <dbReference type="EC" id="2.7.11.1"/>
    </reaction>
</comment>
<dbReference type="InterPro" id="IPR045865">
    <property type="entry name" value="ACT-like_dom_sf"/>
</dbReference>
<dbReference type="InterPro" id="IPR001245">
    <property type="entry name" value="Ser-Thr/Tyr_kinase_cat_dom"/>
</dbReference>
<dbReference type="Pfam" id="PF07714">
    <property type="entry name" value="PK_Tyr_Ser-Thr"/>
    <property type="match status" value="1"/>
</dbReference>
<evidence type="ECO:0000256" key="8">
    <source>
        <dbReference type="ARBA" id="ARBA00047899"/>
    </source>
</evidence>
<dbReference type="GO" id="GO:0004674">
    <property type="term" value="F:protein serine/threonine kinase activity"/>
    <property type="evidence" value="ECO:0007669"/>
    <property type="project" value="UniProtKB-KW"/>
</dbReference>
<dbReference type="CDD" id="cd13999">
    <property type="entry name" value="STKc_MAP3K-like"/>
    <property type="match status" value="1"/>
</dbReference>
<evidence type="ECO:0000256" key="10">
    <source>
        <dbReference type="SAM" id="MobiDB-lite"/>
    </source>
</evidence>
<feature type="domain" description="ACT" evidence="12">
    <location>
        <begin position="158"/>
        <end position="235"/>
    </location>
</feature>
<comment type="catalytic activity">
    <reaction evidence="9">
        <text>L-seryl-[protein] + ATP = O-phospho-L-seryl-[protein] + ADP + H(+)</text>
        <dbReference type="Rhea" id="RHEA:17989"/>
        <dbReference type="Rhea" id="RHEA-COMP:9863"/>
        <dbReference type="Rhea" id="RHEA-COMP:11604"/>
        <dbReference type="ChEBI" id="CHEBI:15378"/>
        <dbReference type="ChEBI" id="CHEBI:29999"/>
        <dbReference type="ChEBI" id="CHEBI:30616"/>
        <dbReference type="ChEBI" id="CHEBI:83421"/>
        <dbReference type="ChEBI" id="CHEBI:456216"/>
        <dbReference type="EC" id="2.7.11.1"/>
    </reaction>
</comment>
<proteinExistence type="inferred from homology"/>
<evidence type="ECO:0000313" key="13">
    <source>
        <dbReference type="EMBL" id="KAK7850345.1"/>
    </source>
</evidence>
<dbReference type="SUPFAM" id="SSF55021">
    <property type="entry name" value="ACT-like"/>
    <property type="match status" value="1"/>
</dbReference>
<evidence type="ECO:0000256" key="3">
    <source>
        <dbReference type="ARBA" id="ARBA00022527"/>
    </source>
</evidence>
<sequence length="519" mass="59137">MENTESSSRVLDFTRTQSQSQSRFSREQRQKIDVYNEVLHRLKHLNVEETNLPGFEDELWAHFHGLPVRYTFPVQMHLDNVQVRSTPGGNCSSSWHSNLQREVDAQCSDYPSKHSVHPPPALGSSRDVELTLEVNQLHVQDRRDNVNDNRLYSRAMHEITISTYDKPKILSQLSSLLAEIGLNIQEAHVLSTIDGYSLGVFVVDGFALEETEQLRNKLLKKIPRIEKQPLLTCGGVPSAGEQNQSGIKFISNHVNVPSNGIDVGEIDPGSLIYEKKIVSVSFCDLYKGTYCYQDVAIKVLRAEHMNENMQREFTQEVIMMRKIQHQNVVQFIGACTRPPSLCIVMEYMSGGSIHDFLHKQKRVFTHPNLIRVAIDVSKGMKYLHHNNIIHRDLKAANLLMDGNGVIEHKPYDHKVDVFSFGVLLWELLTGKLPYEQLTPLQAAVGVVQKGLRPIIPKQTPQKLGELLERCWQQDPSSRPEFSEILEILQHMAKRVAEERMDRQKGKSPRRVSAFAQSVD</sequence>
<comment type="similarity">
    <text evidence="1">Belongs to the protein kinase superfamily. TKL Ser/Thr protein kinase family. RAF subfamily.</text>
</comment>
<evidence type="ECO:0000259" key="11">
    <source>
        <dbReference type="PROSITE" id="PS50011"/>
    </source>
</evidence>
<dbReference type="EC" id="2.7.11.1" evidence="2"/>
<accession>A0AAW0LGP3</accession>
<organism evidence="13 14">
    <name type="scientific">Quercus suber</name>
    <name type="common">Cork oak</name>
    <dbReference type="NCBI Taxonomy" id="58331"/>
    <lineage>
        <taxon>Eukaryota</taxon>
        <taxon>Viridiplantae</taxon>
        <taxon>Streptophyta</taxon>
        <taxon>Embryophyta</taxon>
        <taxon>Tracheophyta</taxon>
        <taxon>Spermatophyta</taxon>
        <taxon>Magnoliopsida</taxon>
        <taxon>eudicotyledons</taxon>
        <taxon>Gunneridae</taxon>
        <taxon>Pentapetalae</taxon>
        <taxon>rosids</taxon>
        <taxon>fabids</taxon>
        <taxon>Fagales</taxon>
        <taxon>Fagaceae</taxon>
        <taxon>Quercus</taxon>
    </lineage>
</organism>
<evidence type="ECO:0000256" key="7">
    <source>
        <dbReference type="ARBA" id="ARBA00022840"/>
    </source>
</evidence>
<dbReference type="EMBL" id="PKMF04000102">
    <property type="protein sequence ID" value="KAK7850345.1"/>
    <property type="molecule type" value="Genomic_DNA"/>
</dbReference>
<gene>
    <name evidence="13" type="primary">STY46_1</name>
    <name evidence="13" type="ORF">CFP56_001191</name>
</gene>
<dbReference type="InterPro" id="IPR000719">
    <property type="entry name" value="Prot_kinase_dom"/>
</dbReference>
<dbReference type="Gene3D" id="3.30.200.20">
    <property type="entry name" value="Phosphorylase Kinase, domain 1"/>
    <property type="match status" value="1"/>
</dbReference>
<dbReference type="Gene3D" id="1.10.510.10">
    <property type="entry name" value="Transferase(Phosphotransferase) domain 1"/>
    <property type="match status" value="2"/>
</dbReference>
<keyword evidence="14" id="KW-1185">Reference proteome</keyword>
<feature type="region of interest" description="Disordered" evidence="10">
    <location>
        <begin position="496"/>
        <end position="519"/>
    </location>
</feature>
<feature type="compositionally biased region" description="Low complexity" evidence="10">
    <location>
        <begin position="13"/>
        <end position="23"/>
    </location>
</feature>
<keyword evidence="6 13" id="KW-0418">Kinase</keyword>
<feature type="domain" description="Protein kinase" evidence="11">
    <location>
        <begin position="271"/>
        <end position="493"/>
    </location>
</feature>
<dbReference type="InterPro" id="IPR008271">
    <property type="entry name" value="Ser/Thr_kinase_AS"/>
</dbReference>
<dbReference type="PROSITE" id="PS00108">
    <property type="entry name" value="PROTEIN_KINASE_ST"/>
    <property type="match status" value="1"/>
</dbReference>
<keyword evidence="3" id="KW-0723">Serine/threonine-protein kinase</keyword>